<keyword evidence="4" id="KW-1185">Reference proteome</keyword>
<dbReference type="GO" id="GO:0016787">
    <property type="term" value="F:hydrolase activity"/>
    <property type="evidence" value="ECO:0007669"/>
    <property type="project" value="UniProtKB-KW"/>
</dbReference>
<protein>
    <submittedName>
        <fullName evidence="3">Hydrolase</fullName>
    </submittedName>
</protein>
<dbReference type="InterPro" id="IPR000073">
    <property type="entry name" value="AB_hydrolase_1"/>
</dbReference>
<evidence type="ECO:0000313" key="4">
    <source>
        <dbReference type="Proteomes" id="UP000053398"/>
    </source>
</evidence>
<dbReference type="Proteomes" id="UP000053398">
    <property type="component" value="Unassembled WGS sequence"/>
</dbReference>
<organism evidence="3 4">
    <name type="scientific">Streptomyces corchorusii</name>
    <name type="common">Streptomyces chibaensis</name>
    <dbReference type="NCBI Taxonomy" id="1903"/>
    <lineage>
        <taxon>Bacteria</taxon>
        <taxon>Bacillati</taxon>
        <taxon>Actinomycetota</taxon>
        <taxon>Actinomycetes</taxon>
        <taxon>Kitasatosporales</taxon>
        <taxon>Streptomycetaceae</taxon>
        <taxon>Streptomyces</taxon>
    </lineage>
</organism>
<sequence length="292" mass="31880">MGAVEQLTTGDGVRLVYRDSGGEGFPLVMLHGWGQTQEMFRHQVRGLSPAHRVITLDFRGHGVSDKPYHGYRIARFAADVLDLVDHLGLDRFDALGWSMGASVWWSFVDQYGTGRLRRFVAVDQPAAVAAVPWMSVEEQRQSGAIFDVAGLLALGAQLAGPGGEQARYEFVRGMFSGDPDPAILSFVAEQIKATPAHAGVPLLFDHCAQDWRDVLPRIDVPTLVIGCDGSHVHPRSQQFVAQRIPGARLHVFPVTVANSHFPFLENPPAFNDVVGAFLSEQPDPVDHTGVNV</sequence>
<dbReference type="AlphaFoldDB" id="A0A117QH11"/>
<dbReference type="Gene3D" id="3.40.50.1820">
    <property type="entry name" value="alpha/beta hydrolase"/>
    <property type="match status" value="1"/>
</dbReference>
<evidence type="ECO:0000313" key="3">
    <source>
        <dbReference type="EMBL" id="KUN27819.1"/>
    </source>
</evidence>
<accession>A0A117QH11</accession>
<comment type="caution">
    <text evidence="3">The sequence shown here is derived from an EMBL/GenBank/DDBJ whole genome shotgun (WGS) entry which is preliminary data.</text>
</comment>
<dbReference type="SUPFAM" id="SSF53474">
    <property type="entry name" value="alpha/beta-Hydrolases"/>
    <property type="match status" value="1"/>
</dbReference>
<reference evidence="3 4" key="1">
    <citation type="submission" date="2015-10" db="EMBL/GenBank/DDBJ databases">
        <title>Draft genome sequence of Streptomyces corchorusii DSM 40340, type strain for the species Streptomyces corchorusii.</title>
        <authorList>
            <person name="Ruckert C."/>
            <person name="Winkler A."/>
            <person name="Kalinowski J."/>
            <person name="Kampfer P."/>
            <person name="Glaeser S."/>
        </authorList>
    </citation>
    <scope>NUCLEOTIDE SEQUENCE [LARGE SCALE GENOMIC DNA]</scope>
    <source>
        <strain evidence="3 4">DSM 40340</strain>
    </source>
</reference>
<dbReference type="InterPro" id="IPR050266">
    <property type="entry name" value="AB_hydrolase_sf"/>
</dbReference>
<dbReference type="InterPro" id="IPR029058">
    <property type="entry name" value="AB_hydrolase_fold"/>
</dbReference>
<gene>
    <name evidence="3" type="ORF">AQJ11_14495</name>
</gene>
<dbReference type="Pfam" id="PF00561">
    <property type="entry name" value="Abhydrolase_1"/>
    <property type="match status" value="1"/>
</dbReference>
<proteinExistence type="predicted"/>
<evidence type="ECO:0000256" key="1">
    <source>
        <dbReference type="ARBA" id="ARBA00022801"/>
    </source>
</evidence>
<dbReference type="EMBL" id="LMWP01000016">
    <property type="protein sequence ID" value="KUN27819.1"/>
    <property type="molecule type" value="Genomic_DNA"/>
</dbReference>
<evidence type="ECO:0000259" key="2">
    <source>
        <dbReference type="Pfam" id="PF00561"/>
    </source>
</evidence>
<dbReference type="PANTHER" id="PTHR43798">
    <property type="entry name" value="MONOACYLGLYCEROL LIPASE"/>
    <property type="match status" value="1"/>
</dbReference>
<dbReference type="PANTHER" id="PTHR43798:SF31">
    <property type="entry name" value="AB HYDROLASE SUPERFAMILY PROTEIN YCLE"/>
    <property type="match status" value="1"/>
</dbReference>
<feature type="domain" description="AB hydrolase-1" evidence="2">
    <location>
        <begin position="26"/>
        <end position="126"/>
    </location>
</feature>
<keyword evidence="1 3" id="KW-0378">Hydrolase</keyword>
<name>A0A117QH11_STRCK</name>
<dbReference type="GO" id="GO:0016020">
    <property type="term" value="C:membrane"/>
    <property type="evidence" value="ECO:0007669"/>
    <property type="project" value="TreeGrafter"/>
</dbReference>